<keyword evidence="2" id="KW-1185">Reference proteome</keyword>
<accession>A0ACC0ARJ1</accession>
<name>A0ACC0ARJ1_CATRO</name>
<evidence type="ECO:0000313" key="1">
    <source>
        <dbReference type="EMBL" id="KAI5662774.1"/>
    </source>
</evidence>
<sequence>MDYHMYEPTSTFLHSRLLHLYAQSGNLSDARNLFDKMPKRDIFSYNVMLSAYSKMDIYKDLWDFFHSMPIHDSVSYNTMISGLCSASCEEKALSIFVRMLKERVEPTAHTFVSALHVCSKLLELRIGKVIHAKVLLGDFGGNVFVCNALIDFYAKCGKVNKARWVFDRICEKILVSWNLMISGHLKNGQPEKCIELFSEMKSSGFKPDQFTSNVLIALFQIGQVDEACNTLRTMKEKDKICWTTMLVGYGQNGLEEDALQFFNEMLSERVRPDEITFSSVISLCAKLALLYQGKAVHAKAVHFGVDWNLLVSSALIDMYCKCGEPTESWIIFKKIQEKNMVSWNSMIVGYAQNGRDLGALDLYEEMLQKNLRPSHITFVGVLTTCIHLGFSERGQEYFYSITKVHGMRPTLDHYACMITLLGRSAGIDKALDLIKCLPCEPDCRIWSTLLSVCKIKGDVKHGELAAKHLSELDPHNAEPFILLTNMYAACGRWEDVAKMRSLMKSSQVIKFSAYSWTEVGGKVHKFTADGKSHPESELIYLELNELIRRLLEAGYSPDTKLALNNVGEDEKIQSICYHSEKLALAFVLYRMPRGVAPIRIIKNIRFCSDCHFFMKFASNIIGRYIILRDSNRFHHFVGGQCSCNDYW</sequence>
<dbReference type="Proteomes" id="UP001060085">
    <property type="component" value="Linkage Group LG05"/>
</dbReference>
<reference evidence="2" key="1">
    <citation type="journal article" date="2023" name="Nat. Plants">
        <title>Single-cell RNA sequencing provides a high-resolution roadmap for understanding the multicellular compartmentation of specialized metabolism.</title>
        <authorList>
            <person name="Sun S."/>
            <person name="Shen X."/>
            <person name="Li Y."/>
            <person name="Li Y."/>
            <person name="Wang S."/>
            <person name="Li R."/>
            <person name="Zhang H."/>
            <person name="Shen G."/>
            <person name="Guo B."/>
            <person name="Wei J."/>
            <person name="Xu J."/>
            <person name="St-Pierre B."/>
            <person name="Chen S."/>
            <person name="Sun C."/>
        </authorList>
    </citation>
    <scope>NUCLEOTIDE SEQUENCE [LARGE SCALE GENOMIC DNA]</scope>
</reference>
<evidence type="ECO:0000313" key="2">
    <source>
        <dbReference type="Proteomes" id="UP001060085"/>
    </source>
</evidence>
<gene>
    <name evidence="1" type="ORF">M9H77_22097</name>
</gene>
<comment type="caution">
    <text evidence="1">The sequence shown here is derived from an EMBL/GenBank/DDBJ whole genome shotgun (WGS) entry which is preliminary data.</text>
</comment>
<protein>
    <submittedName>
        <fullName evidence="1">Uncharacterized protein</fullName>
    </submittedName>
</protein>
<proteinExistence type="predicted"/>
<organism evidence="1 2">
    <name type="scientific">Catharanthus roseus</name>
    <name type="common">Madagascar periwinkle</name>
    <name type="synonym">Vinca rosea</name>
    <dbReference type="NCBI Taxonomy" id="4058"/>
    <lineage>
        <taxon>Eukaryota</taxon>
        <taxon>Viridiplantae</taxon>
        <taxon>Streptophyta</taxon>
        <taxon>Embryophyta</taxon>
        <taxon>Tracheophyta</taxon>
        <taxon>Spermatophyta</taxon>
        <taxon>Magnoliopsida</taxon>
        <taxon>eudicotyledons</taxon>
        <taxon>Gunneridae</taxon>
        <taxon>Pentapetalae</taxon>
        <taxon>asterids</taxon>
        <taxon>lamiids</taxon>
        <taxon>Gentianales</taxon>
        <taxon>Apocynaceae</taxon>
        <taxon>Rauvolfioideae</taxon>
        <taxon>Vinceae</taxon>
        <taxon>Catharanthinae</taxon>
        <taxon>Catharanthus</taxon>
    </lineage>
</organism>
<dbReference type="EMBL" id="CM044705">
    <property type="protein sequence ID" value="KAI5662774.1"/>
    <property type="molecule type" value="Genomic_DNA"/>
</dbReference>